<gene>
    <name evidence="1" type="ORF">NE237_004089</name>
</gene>
<reference evidence="1" key="1">
    <citation type="journal article" date="2023" name="Plant J.">
        <title>The genome of the king protea, Protea cynaroides.</title>
        <authorList>
            <person name="Chang J."/>
            <person name="Duong T.A."/>
            <person name="Schoeman C."/>
            <person name="Ma X."/>
            <person name="Roodt D."/>
            <person name="Barker N."/>
            <person name="Li Z."/>
            <person name="Van de Peer Y."/>
            <person name="Mizrachi E."/>
        </authorList>
    </citation>
    <scope>NUCLEOTIDE SEQUENCE</scope>
    <source>
        <tissue evidence="1">Young leaves</tissue>
    </source>
</reference>
<comment type="caution">
    <text evidence="1">The sequence shown here is derived from an EMBL/GenBank/DDBJ whole genome shotgun (WGS) entry which is preliminary data.</text>
</comment>
<dbReference type="EMBL" id="JAMYWD010000005">
    <property type="protein sequence ID" value="KAJ4970990.1"/>
    <property type="molecule type" value="Genomic_DNA"/>
</dbReference>
<dbReference type="AlphaFoldDB" id="A0A9Q0QT15"/>
<dbReference type="OrthoDB" id="1939479at2759"/>
<keyword evidence="2" id="KW-1185">Reference proteome</keyword>
<accession>A0A9Q0QT15</accession>
<sequence>MTNHKHSDNWFSLRYACLPFSSKDEFQLDLHTSKKLRLSLMHISPERHLSSLNTVARLCRYLEEVPRLPREVHSPCWRSKFGYPTSPIRQSLPGIGQVCENQESIDEMENFLIRRYDVAKATVVGAVQYLRKDKAPVIDVEAECSMDVNYDDSSIEEIEVLDVLDFVLSLLATW</sequence>
<evidence type="ECO:0000313" key="1">
    <source>
        <dbReference type="EMBL" id="KAJ4970990.1"/>
    </source>
</evidence>
<evidence type="ECO:0000313" key="2">
    <source>
        <dbReference type="Proteomes" id="UP001141806"/>
    </source>
</evidence>
<organism evidence="1 2">
    <name type="scientific">Protea cynaroides</name>
    <dbReference type="NCBI Taxonomy" id="273540"/>
    <lineage>
        <taxon>Eukaryota</taxon>
        <taxon>Viridiplantae</taxon>
        <taxon>Streptophyta</taxon>
        <taxon>Embryophyta</taxon>
        <taxon>Tracheophyta</taxon>
        <taxon>Spermatophyta</taxon>
        <taxon>Magnoliopsida</taxon>
        <taxon>Proteales</taxon>
        <taxon>Proteaceae</taxon>
        <taxon>Protea</taxon>
    </lineage>
</organism>
<name>A0A9Q0QT15_9MAGN</name>
<proteinExistence type="predicted"/>
<protein>
    <submittedName>
        <fullName evidence="1">Uncharacterized protein</fullName>
    </submittedName>
</protein>
<dbReference type="Proteomes" id="UP001141806">
    <property type="component" value="Unassembled WGS sequence"/>
</dbReference>